<organism evidence="2 3">
    <name type="scientific">Variovorax boronicumulans</name>
    <dbReference type="NCBI Taxonomy" id="436515"/>
    <lineage>
        <taxon>Bacteria</taxon>
        <taxon>Pseudomonadati</taxon>
        <taxon>Pseudomonadota</taxon>
        <taxon>Betaproteobacteria</taxon>
        <taxon>Burkholderiales</taxon>
        <taxon>Comamonadaceae</taxon>
        <taxon>Variovorax</taxon>
    </lineage>
</organism>
<dbReference type="EMBL" id="JAUSRD010000002">
    <property type="protein sequence ID" value="MDP9891728.1"/>
    <property type="molecule type" value="Genomic_DNA"/>
</dbReference>
<proteinExistence type="predicted"/>
<dbReference type="RefSeq" id="WP_307607663.1">
    <property type="nucleotide sequence ID" value="NZ_JAUSRD010000002.1"/>
</dbReference>
<dbReference type="Proteomes" id="UP001242045">
    <property type="component" value="Unassembled WGS sequence"/>
</dbReference>
<reference evidence="2" key="1">
    <citation type="submission" date="2023-07" db="EMBL/GenBank/DDBJ databases">
        <title>Sorghum-associated microbial communities from plants grown in Nebraska, USA.</title>
        <authorList>
            <person name="Schachtman D."/>
        </authorList>
    </citation>
    <scope>NUCLEOTIDE SEQUENCE</scope>
    <source>
        <strain evidence="2">DS3754</strain>
    </source>
</reference>
<keyword evidence="1" id="KW-0472">Membrane</keyword>
<evidence type="ECO:0000313" key="3">
    <source>
        <dbReference type="Proteomes" id="UP001242045"/>
    </source>
</evidence>
<keyword evidence="1" id="KW-1133">Transmembrane helix</keyword>
<gene>
    <name evidence="2" type="ORF">J2W31_000831</name>
</gene>
<dbReference type="AlphaFoldDB" id="A0AAW8CT62"/>
<feature type="transmembrane region" description="Helical" evidence="1">
    <location>
        <begin position="19"/>
        <end position="39"/>
    </location>
</feature>
<protein>
    <submittedName>
        <fullName evidence="2">Uncharacterized protein</fullName>
    </submittedName>
</protein>
<evidence type="ECO:0000313" key="2">
    <source>
        <dbReference type="EMBL" id="MDP9891728.1"/>
    </source>
</evidence>
<comment type="caution">
    <text evidence="2">The sequence shown here is derived from an EMBL/GenBank/DDBJ whole genome shotgun (WGS) entry which is preliminary data.</text>
</comment>
<accession>A0AAW8CT62</accession>
<evidence type="ECO:0000256" key="1">
    <source>
        <dbReference type="SAM" id="Phobius"/>
    </source>
</evidence>
<keyword evidence="1" id="KW-0812">Transmembrane</keyword>
<sequence length="72" mass="7572">MNQSACKSRQPSQRPSGEFLLLIVVAVLVTTIALLHLAVERERAAGPLDLQLVSSMGFDAPAAGSRGDPKGQ</sequence>
<name>A0AAW8CT62_9BURK</name>